<dbReference type="CDD" id="cd02966">
    <property type="entry name" value="TlpA_like_family"/>
    <property type="match status" value="1"/>
</dbReference>
<dbReference type="Pfam" id="PF08534">
    <property type="entry name" value="Redoxin"/>
    <property type="match status" value="1"/>
</dbReference>
<keyword evidence="3" id="KW-1015">Disulfide bond</keyword>
<protein>
    <submittedName>
        <fullName evidence="6">Redoxin domain protein</fullName>
    </submittedName>
</protein>
<dbReference type="PROSITE" id="PS51352">
    <property type="entry name" value="THIOREDOXIN_2"/>
    <property type="match status" value="1"/>
</dbReference>
<dbReference type="STRING" id="452638.Pnec_0233"/>
<dbReference type="PANTHER" id="PTHR42852">
    <property type="entry name" value="THIOL:DISULFIDE INTERCHANGE PROTEIN DSBE"/>
    <property type="match status" value="1"/>
</dbReference>
<dbReference type="PANTHER" id="PTHR42852:SF6">
    <property type="entry name" value="THIOL:DISULFIDE INTERCHANGE PROTEIN DSBE"/>
    <property type="match status" value="1"/>
</dbReference>
<dbReference type="eggNOG" id="COG0526">
    <property type="taxonomic scope" value="Bacteria"/>
</dbReference>
<dbReference type="InterPro" id="IPR036249">
    <property type="entry name" value="Thioredoxin-like_sf"/>
</dbReference>
<dbReference type="SUPFAM" id="SSF52833">
    <property type="entry name" value="Thioredoxin-like"/>
    <property type="match status" value="1"/>
</dbReference>
<name>B1XT53_POLNS</name>
<dbReference type="GO" id="GO:0030313">
    <property type="term" value="C:cell envelope"/>
    <property type="evidence" value="ECO:0007669"/>
    <property type="project" value="UniProtKB-SubCell"/>
</dbReference>
<dbReference type="InterPro" id="IPR013740">
    <property type="entry name" value="Redoxin"/>
</dbReference>
<dbReference type="PROSITE" id="PS00194">
    <property type="entry name" value="THIOREDOXIN_1"/>
    <property type="match status" value="1"/>
</dbReference>
<dbReference type="Gene3D" id="3.40.30.10">
    <property type="entry name" value="Glutaredoxin"/>
    <property type="match status" value="1"/>
</dbReference>
<keyword evidence="2" id="KW-0201">Cytochrome c-type biogenesis</keyword>
<comment type="subcellular location">
    <subcellularLocation>
        <location evidence="1">Cell envelope</location>
    </subcellularLocation>
</comment>
<organism evidence="6">
    <name type="scientific">Polynucleobacter necessarius subsp. necessarius (strain STIR1)</name>
    <dbReference type="NCBI Taxonomy" id="452638"/>
    <lineage>
        <taxon>Bacteria</taxon>
        <taxon>Pseudomonadati</taxon>
        <taxon>Pseudomonadota</taxon>
        <taxon>Betaproteobacteria</taxon>
        <taxon>Burkholderiales</taxon>
        <taxon>Burkholderiaceae</taxon>
        <taxon>Polynucleobacter</taxon>
    </lineage>
</organism>
<dbReference type="HOGENOM" id="CLU_042529_11_1_4"/>
<dbReference type="EMBL" id="CP001010">
    <property type="protein sequence ID" value="ACB43530.1"/>
    <property type="molecule type" value="Genomic_DNA"/>
</dbReference>
<evidence type="ECO:0000256" key="1">
    <source>
        <dbReference type="ARBA" id="ARBA00004196"/>
    </source>
</evidence>
<evidence type="ECO:0000256" key="3">
    <source>
        <dbReference type="ARBA" id="ARBA00023157"/>
    </source>
</evidence>
<dbReference type="InterPro" id="IPR050553">
    <property type="entry name" value="Thioredoxin_ResA/DsbE_sf"/>
</dbReference>
<dbReference type="KEGG" id="pne:Pnec_0233"/>
<dbReference type="GO" id="GO:0015036">
    <property type="term" value="F:disulfide oxidoreductase activity"/>
    <property type="evidence" value="ECO:0007669"/>
    <property type="project" value="UniProtKB-ARBA"/>
</dbReference>
<keyword evidence="4" id="KW-0676">Redox-active center</keyword>
<dbReference type="GO" id="GO:0017004">
    <property type="term" value="P:cytochrome complex assembly"/>
    <property type="evidence" value="ECO:0007669"/>
    <property type="project" value="UniProtKB-KW"/>
</dbReference>
<sequence length="178" mass="19629">MNRRQWIIIVTISLLALLGGVLTSQWIYKTGLASDPAVKAFFANSWQTPDGKVANTQEWQGKVLVVNFWASWCPPCVEEMPTLDKLQQEFLQKNVLIVGIGIDSPSNIREFLSKTPVSYPIVIGGLEGSNLAKQMGNSQGALPYTLIINGSGKASYSKLGKISEDELRSALNLLYKHF</sequence>
<dbReference type="AlphaFoldDB" id="B1XT53"/>
<evidence type="ECO:0000259" key="5">
    <source>
        <dbReference type="PROSITE" id="PS51352"/>
    </source>
</evidence>
<evidence type="ECO:0000256" key="2">
    <source>
        <dbReference type="ARBA" id="ARBA00022748"/>
    </source>
</evidence>
<dbReference type="InterPro" id="IPR013766">
    <property type="entry name" value="Thioredoxin_domain"/>
</dbReference>
<reference evidence="6" key="1">
    <citation type="submission" date="2008-03" db="EMBL/GenBank/DDBJ databases">
        <title>Complete sequence of Polynucleobacter necessarius STIR1.</title>
        <authorList>
            <consortium name="US DOE Joint Genome Institute"/>
            <person name="Copeland A."/>
            <person name="Lucas S."/>
            <person name="Lapidus A."/>
            <person name="Barry K."/>
            <person name="Detter J.C."/>
            <person name="Glavina del Rio T."/>
            <person name="Hammon N."/>
            <person name="Israni S."/>
            <person name="Dalin E."/>
            <person name="Tice H."/>
            <person name="Pitluck S."/>
            <person name="Chain P."/>
            <person name="Malfatti S."/>
            <person name="Shin M."/>
            <person name="Vergez L."/>
            <person name="Schmutz J."/>
            <person name="Larimer F."/>
            <person name="Land M."/>
            <person name="Hauser L."/>
            <person name="Kyrpides N."/>
            <person name="Kim E."/>
            <person name="Hahn M."/>
            <person name="Richardson P."/>
        </authorList>
    </citation>
    <scope>NUCLEOTIDE SEQUENCE [LARGE SCALE GENOMIC DNA]</scope>
    <source>
        <strain evidence="6">STIR1</strain>
    </source>
</reference>
<accession>B1XT53</accession>
<gene>
    <name evidence="6" type="ordered locus">Pnec_0233</name>
</gene>
<proteinExistence type="predicted"/>
<dbReference type="InterPro" id="IPR017937">
    <property type="entry name" value="Thioredoxin_CS"/>
</dbReference>
<evidence type="ECO:0000256" key="4">
    <source>
        <dbReference type="ARBA" id="ARBA00023284"/>
    </source>
</evidence>
<evidence type="ECO:0000313" key="6">
    <source>
        <dbReference type="EMBL" id="ACB43530.1"/>
    </source>
</evidence>
<feature type="domain" description="Thioredoxin" evidence="5">
    <location>
        <begin position="32"/>
        <end position="176"/>
    </location>
</feature>
<dbReference type="OrthoDB" id="9811352at2"/>